<dbReference type="Gene3D" id="3.30.1330.60">
    <property type="entry name" value="OmpA-like domain"/>
    <property type="match status" value="1"/>
</dbReference>
<dbReference type="AlphaFoldDB" id="A0A9X2XX11"/>
<dbReference type="InterPro" id="IPR006665">
    <property type="entry name" value="OmpA-like"/>
</dbReference>
<feature type="signal peptide" evidence="6">
    <location>
        <begin position="1"/>
        <end position="25"/>
    </location>
</feature>
<keyword evidence="4" id="KW-0802">TPR repeat</keyword>
<dbReference type="GO" id="GO:0009279">
    <property type="term" value="C:cell outer membrane"/>
    <property type="evidence" value="ECO:0007669"/>
    <property type="project" value="UniProtKB-SubCell"/>
</dbReference>
<dbReference type="Pfam" id="PF07676">
    <property type="entry name" value="PD40"/>
    <property type="match status" value="4"/>
</dbReference>
<feature type="domain" description="OmpA-like" evidence="7">
    <location>
        <begin position="526"/>
        <end position="642"/>
    </location>
</feature>
<dbReference type="InterPro" id="IPR011659">
    <property type="entry name" value="WD40"/>
</dbReference>
<reference evidence="8" key="2">
    <citation type="submission" date="2023-04" db="EMBL/GenBank/DDBJ databases">
        <title>Paracnuella aquatica gen. nov., sp. nov., a member of the family Chitinophagaceae isolated from a hot spring.</title>
        <authorList>
            <person name="Wang C."/>
        </authorList>
    </citation>
    <scope>NUCLEOTIDE SEQUENCE</scope>
    <source>
        <strain evidence="8">LB-8</strain>
    </source>
</reference>
<dbReference type="CDD" id="cd07185">
    <property type="entry name" value="OmpA_C-like"/>
    <property type="match status" value="1"/>
</dbReference>
<dbReference type="Proteomes" id="UP001155483">
    <property type="component" value="Unassembled WGS sequence"/>
</dbReference>
<evidence type="ECO:0000256" key="1">
    <source>
        <dbReference type="ARBA" id="ARBA00004442"/>
    </source>
</evidence>
<reference evidence="8" key="1">
    <citation type="submission" date="2022-09" db="EMBL/GenBank/DDBJ databases">
        <authorList>
            <person name="Yuan C."/>
            <person name="Ke Z."/>
        </authorList>
    </citation>
    <scope>NUCLEOTIDE SEQUENCE</scope>
    <source>
        <strain evidence="8">LB-8</strain>
    </source>
</reference>
<dbReference type="InterPro" id="IPR008969">
    <property type="entry name" value="CarboxyPept-like_regulatory"/>
</dbReference>
<evidence type="ECO:0000256" key="4">
    <source>
        <dbReference type="PROSITE-ProRule" id="PRU00339"/>
    </source>
</evidence>
<evidence type="ECO:0000313" key="8">
    <source>
        <dbReference type="EMBL" id="MCU7551044.1"/>
    </source>
</evidence>
<name>A0A9X2XX11_9BACT</name>
<sequence length="642" mass="71634">MEKLHPLRCTICILCLIFSISYASAQYDPSKINKKTVEVYNKGLEKAQSGNYKEAIASFQEAIKREPRYIEAYLSLAGVFGELKDHEQSAATYEKAFALDSNFTSDLRLPYSINLAAMGQFEKALNTVNALLSRPNLGANTRKAAEYRRNTYQFAIDYARNNPYKDYVFNPVNMGDNINSAEAEYFPSMPIDGSGLVFTRRLNNFNEEFFLSENDHGTWRPAHRLTGSINTPQNEGAQMISQDGQWLVFTGCNRPDGNGSCDIYISYKTTSGWSEAVNLGSKVNSEQWDSQPCLSPDKRDLYFSSHRPGGLGGADIYVSHLQANGRWSEPENLGPQINTSGNEFSPFIHADNQTLYFTSTGWPGYGKEDLFVSHKGTDGKWSTPKNLGYPINTVNEEGSLFIAADGKTAFYASDRSQGKGMLDIYSFELRPDIRPAKTLWVKGKVYDKKTSAGLPSSVELIDLASKQTISKVQTDENGDYLITLPVGKDYAFNVARRGYLFYSDNYALVNKIPDSTYKKDIPLQPIEVNASVVLKNIFFDFNKYDLEPQSQAELDKVVQLLQENPSVKIQLEGHTDNIGNATDNLKLSENRAKAVVNYLIGKGIESKRLVAKGFGATQPIADNTTDEGRAQNRRTELKIVGK</sequence>
<accession>A0A9X2XX11</accession>
<dbReference type="PANTHER" id="PTHR30329">
    <property type="entry name" value="STATOR ELEMENT OF FLAGELLAR MOTOR COMPLEX"/>
    <property type="match status" value="1"/>
</dbReference>
<comment type="caution">
    <text evidence="8">The sequence shown here is derived from an EMBL/GenBank/DDBJ whole genome shotgun (WGS) entry which is preliminary data.</text>
</comment>
<evidence type="ECO:0000256" key="5">
    <source>
        <dbReference type="PROSITE-ProRule" id="PRU00473"/>
    </source>
</evidence>
<dbReference type="InterPro" id="IPR050330">
    <property type="entry name" value="Bact_OuterMem_StrucFunc"/>
</dbReference>
<keyword evidence="3" id="KW-0998">Cell outer membrane</keyword>
<dbReference type="Pfam" id="PF13181">
    <property type="entry name" value="TPR_8"/>
    <property type="match status" value="2"/>
</dbReference>
<dbReference type="InterPro" id="IPR036737">
    <property type="entry name" value="OmpA-like_sf"/>
</dbReference>
<dbReference type="SUPFAM" id="SSF82171">
    <property type="entry name" value="DPP6 N-terminal domain-like"/>
    <property type="match status" value="1"/>
</dbReference>
<evidence type="ECO:0000313" key="9">
    <source>
        <dbReference type="Proteomes" id="UP001155483"/>
    </source>
</evidence>
<protein>
    <submittedName>
        <fullName evidence="8">OmpA family protein</fullName>
    </submittedName>
</protein>
<dbReference type="Pfam" id="PF00691">
    <property type="entry name" value="OmpA"/>
    <property type="match status" value="1"/>
</dbReference>
<dbReference type="SUPFAM" id="SSF49464">
    <property type="entry name" value="Carboxypeptidase regulatory domain-like"/>
    <property type="match status" value="1"/>
</dbReference>
<dbReference type="RefSeq" id="WP_279298483.1">
    <property type="nucleotide sequence ID" value="NZ_JAOTIF010000017.1"/>
</dbReference>
<dbReference type="InterPro" id="IPR019734">
    <property type="entry name" value="TPR_rpt"/>
</dbReference>
<dbReference type="InterPro" id="IPR006690">
    <property type="entry name" value="OMPA-like_CS"/>
</dbReference>
<dbReference type="PRINTS" id="PR01021">
    <property type="entry name" value="OMPADOMAIN"/>
</dbReference>
<dbReference type="Gene3D" id="2.120.10.30">
    <property type="entry name" value="TolB, C-terminal domain"/>
    <property type="match status" value="1"/>
</dbReference>
<evidence type="ECO:0000256" key="2">
    <source>
        <dbReference type="ARBA" id="ARBA00023136"/>
    </source>
</evidence>
<keyword evidence="9" id="KW-1185">Reference proteome</keyword>
<dbReference type="PANTHER" id="PTHR30329:SF21">
    <property type="entry name" value="LIPOPROTEIN YIAD-RELATED"/>
    <property type="match status" value="1"/>
</dbReference>
<proteinExistence type="predicted"/>
<comment type="subcellular location">
    <subcellularLocation>
        <location evidence="1">Cell outer membrane</location>
    </subcellularLocation>
</comment>
<dbReference type="Gene3D" id="2.60.40.1120">
    <property type="entry name" value="Carboxypeptidase-like, regulatory domain"/>
    <property type="match status" value="1"/>
</dbReference>
<feature type="chain" id="PRO_5040971725" evidence="6">
    <location>
        <begin position="26"/>
        <end position="642"/>
    </location>
</feature>
<dbReference type="PROSITE" id="PS01068">
    <property type="entry name" value="OMPA_1"/>
    <property type="match status" value="1"/>
</dbReference>
<dbReference type="SUPFAM" id="SSF103088">
    <property type="entry name" value="OmpA-like"/>
    <property type="match status" value="1"/>
</dbReference>
<dbReference type="EMBL" id="JAOTIF010000017">
    <property type="protein sequence ID" value="MCU7551044.1"/>
    <property type="molecule type" value="Genomic_DNA"/>
</dbReference>
<dbReference type="PROSITE" id="PS51123">
    <property type="entry name" value="OMPA_2"/>
    <property type="match status" value="1"/>
</dbReference>
<evidence type="ECO:0000256" key="6">
    <source>
        <dbReference type="SAM" id="SignalP"/>
    </source>
</evidence>
<dbReference type="SUPFAM" id="SSF48452">
    <property type="entry name" value="TPR-like"/>
    <property type="match status" value="1"/>
</dbReference>
<evidence type="ECO:0000259" key="7">
    <source>
        <dbReference type="PROSITE" id="PS51123"/>
    </source>
</evidence>
<evidence type="ECO:0000256" key="3">
    <source>
        <dbReference type="ARBA" id="ARBA00023237"/>
    </source>
</evidence>
<dbReference type="SMART" id="SM00028">
    <property type="entry name" value="TPR"/>
    <property type="match status" value="2"/>
</dbReference>
<dbReference type="Gene3D" id="1.25.40.10">
    <property type="entry name" value="Tetratricopeptide repeat domain"/>
    <property type="match status" value="1"/>
</dbReference>
<gene>
    <name evidence="8" type="ORF">OCK74_18135</name>
</gene>
<dbReference type="InterPro" id="IPR006664">
    <property type="entry name" value="OMP_bac"/>
</dbReference>
<keyword evidence="6" id="KW-0732">Signal</keyword>
<feature type="repeat" description="TPR" evidence="4">
    <location>
        <begin position="70"/>
        <end position="103"/>
    </location>
</feature>
<dbReference type="InterPro" id="IPR011990">
    <property type="entry name" value="TPR-like_helical_dom_sf"/>
</dbReference>
<keyword evidence="2 5" id="KW-0472">Membrane</keyword>
<dbReference type="PROSITE" id="PS50005">
    <property type="entry name" value="TPR"/>
    <property type="match status" value="2"/>
</dbReference>
<organism evidence="8 9">
    <name type="scientific">Paraflavisolibacter caeni</name>
    <dbReference type="NCBI Taxonomy" id="2982496"/>
    <lineage>
        <taxon>Bacteria</taxon>
        <taxon>Pseudomonadati</taxon>
        <taxon>Bacteroidota</taxon>
        <taxon>Chitinophagia</taxon>
        <taxon>Chitinophagales</taxon>
        <taxon>Chitinophagaceae</taxon>
        <taxon>Paraflavisolibacter</taxon>
    </lineage>
</organism>
<feature type="repeat" description="TPR" evidence="4">
    <location>
        <begin position="36"/>
        <end position="69"/>
    </location>
</feature>
<dbReference type="InterPro" id="IPR011042">
    <property type="entry name" value="6-blade_b-propeller_TolB-like"/>
</dbReference>